<dbReference type="InterPro" id="IPR038728">
    <property type="entry name" value="YkvI-like"/>
</dbReference>
<comment type="caution">
    <text evidence="2">The sequence shown here is derived from an EMBL/GenBank/DDBJ whole genome shotgun (WGS) entry which is preliminary data.</text>
</comment>
<protein>
    <submittedName>
        <fullName evidence="2">Membrane protein</fullName>
    </submittedName>
</protein>
<name>A0A177ZI98_9BACI</name>
<feature type="transmembrane region" description="Helical" evidence="1">
    <location>
        <begin position="42"/>
        <end position="62"/>
    </location>
</feature>
<evidence type="ECO:0000256" key="1">
    <source>
        <dbReference type="SAM" id="Phobius"/>
    </source>
</evidence>
<keyword evidence="3" id="KW-1185">Reference proteome</keyword>
<keyword evidence="1" id="KW-0812">Transmembrane</keyword>
<feature type="transmembrane region" description="Helical" evidence="1">
    <location>
        <begin position="146"/>
        <end position="165"/>
    </location>
</feature>
<dbReference type="PANTHER" id="PTHR37814:SF1">
    <property type="entry name" value="MEMBRANE PROTEIN"/>
    <property type="match status" value="1"/>
</dbReference>
<dbReference type="PATRIC" id="fig|217031.6.peg.3988"/>
<dbReference type="AlphaFoldDB" id="A0A177ZI98"/>
<accession>A0A177ZI98</accession>
<feature type="transmembrane region" description="Helical" evidence="1">
    <location>
        <begin position="12"/>
        <end position="30"/>
    </location>
</feature>
<dbReference type="STRING" id="217031.ABB05_18400"/>
<dbReference type="OrthoDB" id="4424890at2"/>
<feature type="transmembrane region" description="Helical" evidence="1">
    <location>
        <begin position="223"/>
        <end position="246"/>
    </location>
</feature>
<dbReference type="PANTHER" id="PTHR37814">
    <property type="entry name" value="CONSERVED MEMBRANE PROTEIN"/>
    <property type="match status" value="1"/>
</dbReference>
<evidence type="ECO:0000313" key="2">
    <source>
        <dbReference type="EMBL" id="OAK67687.1"/>
    </source>
</evidence>
<feature type="transmembrane region" description="Helical" evidence="1">
    <location>
        <begin position="302"/>
        <end position="321"/>
    </location>
</feature>
<gene>
    <name evidence="2" type="ORF">ABB05_18400</name>
</gene>
<feature type="transmembrane region" description="Helical" evidence="1">
    <location>
        <begin position="94"/>
        <end position="115"/>
    </location>
</feature>
<proteinExistence type="predicted"/>
<feature type="transmembrane region" description="Helical" evidence="1">
    <location>
        <begin position="327"/>
        <end position="345"/>
    </location>
</feature>
<dbReference type="Proteomes" id="UP000077881">
    <property type="component" value="Unassembled WGS sequence"/>
</dbReference>
<feature type="transmembrane region" description="Helical" evidence="1">
    <location>
        <begin position="185"/>
        <end position="211"/>
    </location>
</feature>
<evidence type="ECO:0000313" key="3">
    <source>
        <dbReference type="Proteomes" id="UP000077881"/>
    </source>
</evidence>
<reference evidence="2" key="1">
    <citation type="submission" date="2015-05" db="EMBL/GenBank/DDBJ databases">
        <title>Comparison of genome.</title>
        <authorList>
            <person name="Zheng Z."/>
            <person name="Sun M."/>
        </authorList>
    </citation>
    <scope>NUCLEOTIDE SEQUENCE [LARGE SCALE GENOMIC DNA]</scope>
    <source>
        <strain evidence="2">G25-74</strain>
    </source>
</reference>
<organism evidence="2 3">
    <name type="scientific">Lederbergia galactosidilytica</name>
    <dbReference type="NCBI Taxonomy" id="217031"/>
    <lineage>
        <taxon>Bacteria</taxon>
        <taxon>Bacillati</taxon>
        <taxon>Bacillota</taxon>
        <taxon>Bacilli</taxon>
        <taxon>Bacillales</taxon>
        <taxon>Bacillaceae</taxon>
        <taxon>Lederbergia</taxon>
    </lineage>
</organism>
<sequence>MKWGSELNKWTGAFQIAAVYVGTVIGAGFATGKEIVEFFTQYGLYGLISILVAGYLFIFFGMKVMTKAIDIQATSFMELNNDLFGQTFGKVMNILMTAMLVGVCGVMLSGAEALFVEQLGWGQAVGSLLTILLCLIVLWAGVKGLFAVNTFVVPTLVIFNLILMYNSLSQPFLWPNLFTIESIDYAWKAVGSAFSYAAFNLTLAQAVLVPVATEINNKAIIRLGGFIGGALLTIILISSHITLSTLPDLLVYDIPMATIVKNMMSGIYFVYLFIIYGEIFTSLIGNMYGIERQISQFFKLRSIWVHIAVIIIVYIIGRIEYGQLLGFLYPLFGYISLIFLLLLWIKPMKNNES</sequence>
<keyword evidence="1" id="KW-1133">Transmembrane helix</keyword>
<keyword evidence="1" id="KW-0472">Membrane</keyword>
<dbReference type="EMBL" id="LDJR01000059">
    <property type="protein sequence ID" value="OAK67687.1"/>
    <property type="molecule type" value="Genomic_DNA"/>
</dbReference>
<feature type="transmembrane region" description="Helical" evidence="1">
    <location>
        <begin position="266"/>
        <end position="290"/>
    </location>
</feature>
<feature type="transmembrane region" description="Helical" evidence="1">
    <location>
        <begin position="121"/>
        <end position="139"/>
    </location>
</feature>